<gene>
    <name evidence="4" type="ORF">E6C50_04920</name>
</gene>
<feature type="region of interest" description="Disordered" evidence="1">
    <location>
        <begin position="901"/>
        <end position="946"/>
    </location>
</feature>
<evidence type="ECO:0000256" key="2">
    <source>
        <dbReference type="SAM" id="Phobius"/>
    </source>
</evidence>
<dbReference type="RefSeq" id="WP_136402110.1">
    <property type="nucleotide sequence ID" value="NZ_SSNZ01000002.1"/>
</dbReference>
<accession>A0A4S3ZYU5</accession>
<evidence type="ECO:0000313" key="5">
    <source>
        <dbReference type="Proteomes" id="UP000307507"/>
    </source>
</evidence>
<dbReference type="Pfam" id="PF05170">
    <property type="entry name" value="AsmA"/>
    <property type="match status" value="1"/>
</dbReference>
<dbReference type="PANTHER" id="PTHR30441:SF8">
    <property type="entry name" value="DUF748 DOMAIN-CONTAINING PROTEIN"/>
    <property type="match status" value="1"/>
</dbReference>
<evidence type="ECO:0000256" key="1">
    <source>
        <dbReference type="SAM" id="MobiDB-lite"/>
    </source>
</evidence>
<feature type="domain" description="AsmA" evidence="3">
    <location>
        <begin position="11"/>
        <end position="181"/>
    </location>
</feature>
<dbReference type="InterPro" id="IPR007844">
    <property type="entry name" value="AsmA"/>
</dbReference>
<dbReference type="PANTHER" id="PTHR30441">
    <property type="entry name" value="DUF748 DOMAIN-CONTAINING PROTEIN"/>
    <property type="match status" value="1"/>
</dbReference>
<name>A0A4S3ZYU5_9FLAO</name>
<evidence type="ECO:0000259" key="3">
    <source>
        <dbReference type="Pfam" id="PF05170"/>
    </source>
</evidence>
<dbReference type="Proteomes" id="UP000307507">
    <property type="component" value="Unassembled WGS sequence"/>
</dbReference>
<dbReference type="AlphaFoldDB" id="A0A4S3ZYU5"/>
<keyword evidence="2" id="KW-0812">Transmembrane</keyword>
<dbReference type="EMBL" id="SSNZ01000002">
    <property type="protein sequence ID" value="THF51123.1"/>
    <property type="molecule type" value="Genomic_DNA"/>
</dbReference>
<evidence type="ECO:0000313" key="4">
    <source>
        <dbReference type="EMBL" id="THF51123.1"/>
    </source>
</evidence>
<dbReference type="InterPro" id="IPR052894">
    <property type="entry name" value="AsmA-related"/>
</dbReference>
<organism evidence="4 5">
    <name type="scientific">Flavobacterium supellecticarium</name>
    <dbReference type="NCBI Taxonomy" id="2565924"/>
    <lineage>
        <taxon>Bacteria</taxon>
        <taxon>Pseudomonadati</taxon>
        <taxon>Bacteroidota</taxon>
        <taxon>Flavobacteriia</taxon>
        <taxon>Flavobacteriales</taxon>
        <taxon>Flavobacteriaceae</taxon>
        <taxon>Flavobacterium</taxon>
    </lineage>
</organism>
<keyword evidence="2" id="KW-1133">Transmembrane helix</keyword>
<comment type="caution">
    <text evidence="4">The sequence shown here is derived from an EMBL/GenBank/DDBJ whole genome shotgun (WGS) entry which is preliminary data.</text>
</comment>
<dbReference type="GO" id="GO:0090313">
    <property type="term" value="P:regulation of protein targeting to membrane"/>
    <property type="evidence" value="ECO:0007669"/>
    <property type="project" value="TreeGrafter"/>
</dbReference>
<proteinExistence type="predicted"/>
<sequence>MKRSPKNIILKTLKIIGITIGSILLLLFLIPLLFPGTIAEQVKKAANQKLDGELNFKETHLSFYKHFPSLTVSLDEFSLKGSAPYRNDTLVAAKEVAFGINLKRLIFDNQVSIDEIYLSDGQANIKVDEHGHANYNVYISNAPKTADTTESASIRLDRIEIKNVDLKYNDLSAKVAIDAKDFNYIGKGDLDKSIFDLTTKARIGSLDFAFDGETYLKNKVVNADLLTRINTNSLSFVFRQNNLKINKLPVKFIGKLNFLKDGYDIDIHVETQNSNLNDLFTAMPPAYVTWLEKTKVQGQTDVLFTFKGIYNASQNKKPDLGLAVNIRDGFIAYKDTPFPTSNIFLKFNTRMPSLNPDLLEIDMDSIHFNVGKDFLAGKLYSKGTKHINVNTDMKAKLDLEKLNRALGLEKVEIKGLLTTSIKAKGDYDAAQKLFPVTDGFLALQGGRLKTPYYPNPIDSIRINARIKNTTGNYKDLMVKVTPASFHFEGNPVFVAADLSNFEDLAYKVNAKGEIDVAKVYKVFRQEGLDVKGYIKADLFLQGKQSYATTGQYGKMNNKGTLVLRDITAKSQFFPKPFLIKEGLFRFDRDKMFFNDFKAGYGQSDFNLNGQLQNVINYVLNDKSVLSGNFALQSDFLNVNEFMAYNPDGVKTNNSKVNAKKTKPKEPTGVVVVPTNLNVSVVANAKKIDYDGLVLNDMSGKAMVKKGKIMLRNAGVGIIGSRMTLDGVYDDVSADKANFSLRYRAKDFDVNRAYREVKLFRDLMTSAEKAEGIIGVDYRLRGVLDQNMQPIMPSLKGDGVVTVKKVKIKGLKLFSAISKKTGSDGINDPDLSEVEINSNIKNNVITIDETLIKVALFRLKFKGQTNFAGQMNLRMRLGLPPFGLIGIPVVITGNKDNPKIKVFSKTGEEVPETEYKGTPAPVSPPTQSEPKPEPTATPAPITPRAKE</sequence>
<dbReference type="GO" id="GO:0005886">
    <property type="term" value="C:plasma membrane"/>
    <property type="evidence" value="ECO:0007669"/>
    <property type="project" value="TreeGrafter"/>
</dbReference>
<protein>
    <submittedName>
        <fullName evidence="4">AsmA family protein</fullName>
    </submittedName>
</protein>
<feature type="transmembrane region" description="Helical" evidence="2">
    <location>
        <begin position="12"/>
        <end position="34"/>
    </location>
</feature>
<keyword evidence="5" id="KW-1185">Reference proteome</keyword>
<keyword evidence="2" id="KW-0472">Membrane</keyword>
<dbReference type="OrthoDB" id="596403at2"/>
<reference evidence="4 5" key="1">
    <citation type="submission" date="2019-04" db="EMBL/GenBank/DDBJ databases">
        <title>Flavobacterium sp. nov. isolated from construction timber.</title>
        <authorList>
            <person name="Lin S.-Y."/>
            <person name="Chang C.-T."/>
            <person name="Young C.-C."/>
        </authorList>
    </citation>
    <scope>NUCLEOTIDE SEQUENCE [LARGE SCALE GENOMIC DNA]</scope>
    <source>
        <strain evidence="4 5">CC-CTC003</strain>
    </source>
</reference>